<evidence type="ECO:0000256" key="1">
    <source>
        <dbReference type="ARBA" id="ARBA00001968"/>
    </source>
</evidence>
<evidence type="ECO:0000256" key="8">
    <source>
        <dbReference type="ARBA" id="ARBA00022792"/>
    </source>
</evidence>
<dbReference type="SUPFAM" id="SSF54060">
    <property type="entry name" value="His-Me finger endonucleases"/>
    <property type="match status" value="1"/>
</dbReference>
<dbReference type="Bgee" id="ENSLOCG00000009933">
    <property type="expression patterns" value="Expressed in pharyngeal gill and 13 other cell types or tissues"/>
</dbReference>
<dbReference type="STRING" id="7918.ENSLOCP00000012144"/>
<accession>W5MUT5</accession>
<evidence type="ECO:0000256" key="17">
    <source>
        <dbReference type="PIRSR" id="PIRSR640255-2"/>
    </source>
</evidence>
<dbReference type="Pfam" id="PF01223">
    <property type="entry name" value="Endonuclease_NS"/>
    <property type="match status" value="1"/>
</dbReference>
<evidence type="ECO:0000256" key="15">
    <source>
        <dbReference type="ARBA" id="ARBA00081050"/>
    </source>
</evidence>
<dbReference type="SMART" id="SM00477">
    <property type="entry name" value="NUC"/>
    <property type="match status" value="1"/>
</dbReference>
<dbReference type="eggNOG" id="KOG3721">
    <property type="taxonomic scope" value="Eukaryota"/>
</dbReference>
<evidence type="ECO:0000256" key="12">
    <source>
        <dbReference type="ARBA" id="ARBA00023136"/>
    </source>
</evidence>
<dbReference type="InterPro" id="IPR044925">
    <property type="entry name" value="His-Me_finger_sf"/>
</dbReference>
<evidence type="ECO:0000256" key="3">
    <source>
        <dbReference type="ARBA" id="ARBA00010052"/>
    </source>
</evidence>
<dbReference type="GO" id="GO:0005634">
    <property type="term" value="C:nucleus"/>
    <property type="evidence" value="ECO:0000318"/>
    <property type="project" value="GO_Central"/>
</dbReference>
<dbReference type="SMART" id="SM00892">
    <property type="entry name" value="Endonuclease_NS"/>
    <property type="match status" value="1"/>
</dbReference>
<reference evidence="22" key="1">
    <citation type="submission" date="2011-12" db="EMBL/GenBank/DDBJ databases">
        <title>The Draft Genome of Lepisosteus oculatus.</title>
        <authorList>
            <consortium name="The Broad Institute Genome Assembly &amp; Analysis Group"/>
            <consortium name="Computational R&amp;D Group"/>
            <consortium name="and Sequencing Platform"/>
            <person name="Di Palma F."/>
            <person name="Alfoldi J."/>
            <person name="Johnson J."/>
            <person name="Berlin A."/>
            <person name="Gnerre S."/>
            <person name="Jaffe D."/>
            <person name="MacCallum I."/>
            <person name="Young S."/>
            <person name="Walker B.J."/>
            <person name="Lander E.S."/>
            <person name="Lindblad-Toh K."/>
        </authorList>
    </citation>
    <scope>NUCLEOTIDE SEQUENCE [LARGE SCALE GENOMIC DNA]</scope>
</reference>
<dbReference type="Ensembl" id="ENSLOCT00000012165.1">
    <property type="protein sequence ID" value="ENSLOCP00000012144.1"/>
    <property type="gene ID" value="ENSLOCG00000009933.1"/>
</dbReference>
<name>W5MUT5_LEPOC</name>
<reference evidence="21" key="2">
    <citation type="submission" date="2025-08" db="UniProtKB">
        <authorList>
            <consortium name="Ensembl"/>
        </authorList>
    </citation>
    <scope>IDENTIFICATION</scope>
</reference>
<dbReference type="OMA" id="TCKLMGF"/>
<keyword evidence="22" id="KW-1185">Reference proteome</keyword>
<evidence type="ECO:0000256" key="16">
    <source>
        <dbReference type="PIRSR" id="PIRSR640255-1"/>
    </source>
</evidence>
<dbReference type="FunFam" id="3.40.570.10:FF:000003">
    <property type="entry name" value="Nuclease EXOG, mitochondrial"/>
    <property type="match status" value="1"/>
</dbReference>
<keyword evidence="7" id="KW-0255">Endonuclease</keyword>
<comment type="function">
    <text evidence="13">Endo/exonuclease with nicking activity towards supercoiled DNA, a preference for single-stranded DNA and 5'-3' exonuclease activity.</text>
</comment>
<keyword evidence="18" id="KW-0812">Transmembrane</keyword>
<dbReference type="GO" id="GO:0008409">
    <property type="term" value="F:5'-3' exonuclease activity"/>
    <property type="evidence" value="ECO:0000318"/>
    <property type="project" value="GO_Central"/>
</dbReference>
<evidence type="ECO:0000313" key="21">
    <source>
        <dbReference type="Ensembl" id="ENSLOCP00000012144.1"/>
    </source>
</evidence>
<dbReference type="PANTHER" id="PTHR13966:SF19">
    <property type="entry name" value="NUCLEASE EXOG, MITOCHONDRIAL"/>
    <property type="match status" value="1"/>
</dbReference>
<evidence type="ECO:0000256" key="10">
    <source>
        <dbReference type="ARBA" id="ARBA00022946"/>
    </source>
</evidence>
<evidence type="ECO:0000256" key="5">
    <source>
        <dbReference type="ARBA" id="ARBA00022722"/>
    </source>
</evidence>
<protein>
    <recommendedName>
        <fullName evidence="14">Nuclease EXOG, mitochondrial</fullName>
    </recommendedName>
    <alternativeName>
        <fullName evidence="15">Endonuclease G-like 1</fullName>
    </alternativeName>
</protein>
<proteinExistence type="inferred from homology"/>
<dbReference type="InterPro" id="IPR040255">
    <property type="entry name" value="Non-specific_endonuclease"/>
</dbReference>
<dbReference type="Gene3D" id="6.10.250.1250">
    <property type="match status" value="1"/>
</dbReference>
<dbReference type="GO" id="GO:0046872">
    <property type="term" value="F:metal ion binding"/>
    <property type="evidence" value="ECO:0007669"/>
    <property type="project" value="UniProtKB-KW"/>
</dbReference>
<evidence type="ECO:0000256" key="4">
    <source>
        <dbReference type="ARBA" id="ARBA00011738"/>
    </source>
</evidence>
<comment type="cofactor">
    <cofactor evidence="1">
        <name>a divalent metal cation</name>
        <dbReference type="ChEBI" id="CHEBI:60240"/>
    </cofactor>
</comment>
<dbReference type="InterPro" id="IPR044929">
    <property type="entry name" value="DNA/RNA_non-sp_Endonuclease_sf"/>
</dbReference>
<keyword evidence="11" id="KW-0496">Mitochondrion</keyword>
<feature type="transmembrane region" description="Helical" evidence="18">
    <location>
        <begin position="16"/>
        <end position="38"/>
    </location>
</feature>
<organism evidence="21 22">
    <name type="scientific">Lepisosteus oculatus</name>
    <name type="common">Spotted gar</name>
    <dbReference type="NCBI Taxonomy" id="7918"/>
    <lineage>
        <taxon>Eukaryota</taxon>
        <taxon>Metazoa</taxon>
        <taxon>Chordata</taxon>
        <taxon>Craniata</taxon>
        <taxon>Vertebrata</taxon>
        <taxon>Euteleostomi</taxon>
        <taxon>Actinopterygii</taxon>
        <taxon>Neopterygii</taxon>
        <taxon>Holostei</taxon>
        <taxon>Semionotiformes</taxon>
        <taxon>Lepisosteidae</taxon>
        <taxon>Lepisosteus</taxon>
    </lineage>
</organism>
<keyword evidence="10" id="KW-0809">Transit peptide</keyword>
<dbReference type="InterPro" id="IPR020821">
    <property type="entry name" value="ENPP1-3/EXOG-like_nuc-like"/>
</dbReference>
<evidence type="ECO:0000256" key="14">
    <source>
        <dbReference type="ARBA" id="ARBA00074243"/>
    </source>
</evidence>
<evidence type="ECO:0000256" key="18">
    <source>
        <dbReference type="SAM" id="Phobius"/>
    </source>
</evidence>
<sequence length="361" mass="41062">SSTKIFCSCEKKKYKFISGFVSGAAVSTATCVTLMQFYKRNSSEKIDSRNNEEPQYEELGRYGFPLTGAELRYYTNHTLSYDQAKRIPRWVAEHISSAKLLGKADRKHCKFKPDPSVPPLFTAVNEDYLHSGWSRGHMAPAGDNKYSEQSMAETFYLSNIVPQNIENNGGFWNRLEMYCRDLTKRFDDVWIITGPLVLPEVGADGSKTVSYKVIGKDDVAVPTHLYKVILVQRKQSSSEPLALGAFVAPNKPISFDHPLTEYQVSLQYLEKMSGLTFFPKLDKTQPVQNLCDADTCKLMDFQEFTLYITGRKVSSARTQPKLEKIMSELKESGIEPDDYLLRLYEEKKKELSSKAVLERKS</sequence>
<dbReference type="GeneTree" id="ENSGT00940000160677"/>
<comment type="subcellular location">
    <subcellularLocation>
        <location evidence="2">Mitochondrion inner membrane</location>
    </subcellularLocation>
</comment>
<comment type="similarity">
    <text evidence="3">Belongs to the DNA/RNA non-specific endonuclease family.</text>
</comment>
<comment type="subunit">
    <text evidence="4">Homodimer.</text>
</comment>
<feature type="binding site" evidence="17">
    <location>
        <position position="168"/>
    </location>
    <ligand>
        <name>Mg(2+)</name>
        <dbReference type="ChEBI" id="CHEBI:18420"/>
        <note>catalytic</note>
    </ligand>
</feature>
<dbReference type="GO" id="GO:0006309">
    <property type="term" value="P:apoptotic DNA fragmentation"/>
    <property type="evidence" value="ECO:0000318"/>
    <property type="project" value="GO_Central"/>
</dbReference>
<dbReference type="InterPro" id="IPR001604">
    <property type="entry name" value="Endo_G_ENPP1-like_dom"/>
</dbReference>
<evidence type="ECO:0000259" key="19">
    <source>
        <dbReference type="SMART" id="SM00477"/>
    </source>
</evidence>
<evidence type="ECO:0000313" key="22">
    <source>
        <dbReference type="Proteomes" id="UP000018468"/>
    </source>
</evidence>
<feature type="domain" description="ENPP1-3/EXOG-like endonuclease/phosphodiesterase" evidence="19">
    <location>
        <begin position="74"/>
        <end position="284"/>
    </location>
</feature>
<dbReference type="Pfam" id="PF18026">
    <property type="entry name" value="Exog_C"/>
    <property type="match status" value="1"/>
</dbReference>
<evidence type="ECO:0000256" key="11">
    <source>
        <dbReference type="ARBA" id="ARBA00023128"/>
    </source>
</evidence>
<feature type="active site" description="Proton acceptor" evidence="16">
    <location>
        <position position="137"/>
    </location>
</feature>
<evidence type="ECO:0000256" key="7">
    <source>
        <dbReference type="ARBA" id="ARBA00022759"/>
    </source>
</evidence>
<evidence type="ECO:0000256" key="2">
    <source>
        <dbReference type="ARBA" id="ARBA00004273"/>
    </source>
</evidence>
<dbReference type="InterPro" id="IPR041003">
    <property type="entry name" value="Exog_C"/>
</dbReference>
<evidence type="ECO:0000256" key="13">
    <source>
        <dbReference type="ARBA" id="ARBA00053281"/>
    </source>
</evidence>
<dbReference type="HOGENOM" id="CLU_055174_3_0_1"/>
<keyword evidence="5" id="KW-0540">Nuclease</keyword>
<dbReference type="InParanoid" id="W5MUT5"/>
<keyword evidence="6 17" id="KW-0479">Metal-binding</keyword>
<dbReference type="AlphaFoldDB" id="W5MUT5"/>
<dbReference type="GO" id="GO:0000014">
    <property type="term" value="F:single-stranded DNA endodeoxyribonuclease activity"/>
    <property type="evidence" value="ECO:0000318"/>
    <property type="project" value="GO_Central"/>
</dbReference>
<dbReference type="PANTHER" id="PTHR13966">
    <property type="entry name" value="ENDONUCLEASE RELATED"/>
    <property type="match status" value="1"/>
</dbReference>
<evidence type="ECO:0000256" key="9">
    <source>
        <dbReference type="ARBA" id="ARBA00022801"/>
    </source>
</evidence>
<reference evidence="21" key="3">
    <citation type="submission" date="2025-09" db="UniProtKB">
        <authorList>
            <consortium name="Ensembl"/>
        </authorList>
    </citation>
    <scope>IDENTIFICATION</scope>
</reference>
<keyword evidence="12 18" id="KW-0472">Membrane</keyword>
<dbReference type="GO" id="GO:0003676">
    <property type="term" value="F:nucleic acid binding"/>
    <property type="evidence" value="ECO:0007669"/>
    <property type="project" value="InterPro"/>
</dbReference>
<dbReference type="GO" id="GO:0005743">
    <property type="term" value="C:mitochondrial inner membrane"/>
    <property type="evidence" value="ECO:0000318"/>
    <property type="project" value="GO_Central"/>
</dbReference>
<dbReference type="GO" id="GO:0004521">
    <property type="term" value="F:RNA endonuclease activity"/>
    <property type="evidence" value="ECO:0000318"/>
    <property type="project" value="GO_Central"/>
</dbReference>
<keyword evidence="9" id="KW-0378">Hydrolase</keyword>
<evidence type="ECO:0000259" key="20">
    <source>
        <dbReference type="SMART" id="SM00892"/>
    </source>
</evidence>
<dbReference type="EMBL" id="AHAT01010436">
    <property type="status" value="NOT_ANNOTATED_CDS"/>
    <property type="molecule type" value="Genomic_DNA"/>
</dbReference>
<evidence type="ECO:0000256" key="6">
    <source>
        <dbReference type="ARBA" id="ARBA00022723"/>
    </source>
</evidence>
<feature type="domain" description="DNA/RNA non-specific endonuclease/pyrophosphatase/phosphodiesterase" evidence="20">
    <location>
        <begin position="73"/>
        <end position="284"/>
    </location>
</feature>
<dbReference type="Gene3D" id="3.40.570.10">
    <property type="entry name" value="Extracellular Endonuclease, subunit A"/>
    <property type="match status" value="1"/>
</dbReference>
<dbReference type="FunCoup" id="W5MUT5">
    <property type="interactions" value="107"/>
</dbReference>
<keyword evidence="8" id="KW-0999">Mitochondrion inner membrane</keyword>
<keyword evidence="18" id="KW-1133">Transmembrane helix</keyword>
<dbReference type="Proteomes" id="UP000018468">
    <property type="component" value="Linkage group LG9"/>
</dbReference>
<dbReference type="CDD" id="cd00091">
    <property type="entry name" value="NUC"/>
    <property type="match status" value="1"/>
</dbReference>